<dbReference type="Pfam" id="PF01632">
    <property type="entry name" value="Ribosomal_L35p"/>
    <property type="match status" value="1"/>
</dbReference>
<dbReference type="HAMAP" id="MF_00514">
    <property type="entry name" value="Ribosomal_bL35"/>
    <property type="match status" value="1"/>
</dbReference>
<dbReference type="OrthoDB" id="9804851at2"/>
<dbReference type="Proteomes" id="UP000229498">
    <property type="component" value="Unassembled WGS sequence"/>
</dbReference>
<dbReference type="PRINTS" id="PR00064">
    <property type="entry name" value="RIBOSOMALL35"/>
</dbReference>
<keyword evidence="3 5" id="KW-0687">Ribonucleoprotein</keyword>
<evidence type="ECO:0000256" key="7">
    <source>
        <dbReference type="SAM" id="MobiDB-lite"/>
    </source>
</evidence>
<feature type="compositionally biased region" description="Basic residues" evidence="7">
    <location>
        <begin position="1"/>
        <end position="14"/>
    </location>
</feature>
<evidence type="ECO:0000256" key="1">
    <source>
        <dbReference type="ARBA" id="ARBA00006598"/>
    </source>
</evidence>
<dbReference type="EMBL" id="PHIG01000004">
    <property type="protein sequence ID" value="PJK31647.1"/>
    <property type="molecule type" value="Genomic_DNA"/>
</dbReference>
<accession>A0A2M9G7E5</accession>
<dbReference type="GO" id="GO:0022625">
    <property type="term" value="C:cytosolic large ribosomal subunit"/>
    <property type="evidence" value="ECO:0007669"/>
    <property type="project" value="TreeGrafter"/>
</dbReference>
<dbReference type="FunFam" id="4.10.410.60:FF:000001">
    <property type="entry name" value="50S ribosomal protein L35"/>
    <property type="match status" value="1"/>
</dbReference>
<keyword evidence="2 5" id="KW-0689">Ribosomal protein</keyword>
<name>A0A2M9G7E5_9PROT</name>
<gene>
    <name evidence="5" type="primary">rpmI</name>
    <name evidence="8" type="ORF">CVT23_00940</name>
</gene>
<dbReference type="NCBIfam" id="TIGR00001">
    <property type="entry name" value="rpmI_bact"/>
    <property type="match status" value="1"/>
</dbReference>
<evidence type="ECO:0000256" key="2">
    <source>
        <dbReference type="ARBA" id="ARBA00022980"/>
    </source>
</evidence>
<dbReference type="RefSeq" id="WP_109794472.1">
    <property type="nucleotide sequence ID" value="NZ_PHIG01000004.1"/>
</dbReference>
<feature type="region of interest" description="Disordered" evidence="7">
    <location>
        <begin position="1"/>
        <end position="35"/>
    </location>
</feature>
<proteinExistence type="inferred from homology"/>
<evidence type="ECO:0000256" key="6">
    <source>
        <dbReference type="RuleBase" id="RU000568"/>
    </source>
</evidence>
<dbReference type="GO" id="GO:0003735">
    <property type="term" value="F:structural constituent of ribosome"/>
    <property type="evidence" value="ECO:0007669"/>
    <property type="project" value="InterPro"/>
</dbReference>
<evidence type="ECO:0000256" key="4">
    <source>
        <dbReference type="ARBA" id="ARBA00071664"/>
    </source>
</evidence>
<evidence type="ECO:0000313" key="9">
    <source>
        <dbReference type="Proteomes" id="UP000229498"/>
    </source>
</evidence>
<organism evidence="8 9">
    <name type="scientific">Minwuia thermotolerans</name>
    <dbReference type="NCBI Taxonomy" id="2056226"/>
    <lineage>
        <taxon>Bacteria</taxon>
        <taxon>Pseudomonadati</taxon>
        <taxon>Pseudomonadota</taxon>
        <taxon>Alphaproteobacteria</taxon>
        <taxon>Minwuiales</taxon>
        <taxon>Minwuiaceae</taxon>
        <taxon>Minwuia</taxon>
    </lineage>
</organism>
<feature type="compositionally biased region" description="Basic residues" evidence="7">
    <location>
        <begin position="21"/>
        <end position="35"/>
    </location>
</feature>
<comment type="caution">
    <text evidence="8">The sequence shown here is derived from an EMBL/GenBank/DDBJ whole genome shotgun (WGS) entry which is preliminary data.</text>
</comment>
<dbReference type="InterPro" id="IPR001706">
    <property type="entry name" value="Ribosomal_bL35"/>
</dbReference>
<sequence>MPKMKTKSGAKKRFSLTATGKVRRQQAGKQHGMIKRTNKQIRDQRGTTIMADSDAKFVKKYFLPND</sequence>
<dbReference type="GO" id="GO:0006412">
    <property type="term" value="P:translation"/>
    <property type="evidence" value="ECO:0007669"/>
    <property type="project" value="UniProtKB-UniRule"/>
</dbReference>
<evidence type="ECO:0000256" key="3">
    <source>
        <dbReference type="ARBA" id="ARBA00023274"/>
    </source>
</evidence>
<evidence type="ECO:0000256" key="5">
    <source>
        <dbReference type="HAMAP-Rule" id="MF_00514"/>
    </source>
</evidence>
<dbReference type="PROSITE" id="PS00936">
    <property type="entry name" value="RIBOSOMAL_L35"/>
    <property type="match status" value="1"/>
</dbReference>
<dbReference type="SUPFAM" id="SSF143034">
    <property type="entry name" value="L35p-like"/>
    <property type="match status" value="1"/>
</dbReference>
<dbReference type="InterPro" id="IPR037229">
    <property type="entry name" value="Ribosomal_bL35_sf"/>
</dbReference>
<comment type="similarity">
    <text evidence="1 5 6">Belongs to the bacterial ribosomal protein bL35 family.</text>
</comment>
<dbReference type="PANTHER" id="PTHR33343">
    <property type="entry name" value="54S RIBOSOMAL PROTEIN BL35M"/>
    <property type="match status" value="1"/>
</dbReference>
<evidence type="ECO:0000313" key="8">
    <source>
        <dbReference type="EMBL" id="PJK31647.1"/>
    </source>
</evidence>
<dbReference type="AlphaFoldDB" id="A0A2M9G7E5"/>
<dbReference type="InterPro" id="IPR021137">
    <property type="entry name" value="Ribosomal_bL35-like"/>
</dbReference>
<dbReference type="Gene3D" id="4.10.410.60">
    <property type="match status" value="1"/>
</dbReference>
<keyword evidence="9" id="KW-1185">Reference proteome</keyword>
<reference evidence="8 9" key="1">
    <citation type="submission" date="2017-11" db="EMBL/GenBank/DDBJ databases">
        <title>Draft genome sequence of Rhizobiales bacterium SY3-13.</title>
        <authorList>
            <person name="Sun C."/>
        </authorList>
    </citation>
    <scope>NUCLEOTIDE SEQUENCE [LARGE SCALE GENOMIC DNA]</scope>
    <source>
        <strain evidence="8 9">SY3-13</strain>
    </source>
</reference>
<dbReference type="PANTHER" id="PTHR33343:SF1">
    <property type="entry name" value="LARGE RIBOSOMAL SUBUNIT PROTEIN BL35M"/>
    <property type="match status" value="1"/>
</dbReference>
<protein>
    <recommendedName>
        <fullName evidence="4 5">Large ribosomal subunit protein bL35</fullName>
    </recommendedName>
</protein>
<dbReference type="InterPro" id="IPR018265">
    <property type="entry name" value="Ribosomal_bL35_CS"/>
</dbReference>